<keyword evidence="1" id="KW-0732">Signal</keyword>
<reference evidence="3 4" key="1">
    <citation type="submission" date="2008-04" db="EMBL/GenBank/DDBJ databases">
        <title>Complete sequence of chromosome of Natranaerobius thermophilus JW/NM-WN-LF.</title>
        <authorList>
            <consortium name="US DOE Joint Genome Institute"/>
            <person name="Copeland A."/>
            <person name="Lucas S."/>
            <person name="Lapidus A."/>
            <person name="Glavina del Rio T."/>
            <person name="Dalin E."/>
            <person name="Tice H."/>
            <person name="Bruce D."/>
            <person name="Goodwin L."/>
            <person name="Pitluck S."/>
            <person name="Chertkov O."/>
            <person name="Brettin T."/>
            <person name="Detter J.C."/>
            <person name="Han C."/>
            <person name="Kuske C.R."/>
            <person name="Schmutz J."/>
            <person name="Larimer F."/>
            <person name="Land M."/>
            <person name="Hauser L."/>
            <person name="Kyrpides N."/>
            <person name="Lykidis A."/>
            <person name="Mesbah N.M."/>
            <person name="Wiegel J."/>
        </authorList>
    </citation>
    <scope>NUCLEOTIDE SEQUENCE [LARGE SCALE GENOMIC DNA]</scope>
    <source>
        <strain evidence="4">ATCC BAA-1301 / DSM 18059 / JW/NM-WN-LF</strain>
    </source>
</reference>
<organism evidence="3 4">
    <name type="scientific">Natranaerobius thermophilus (strain ATCC BAA-1301 / DSM 18059 / JW/NM-WN-LF)</name>
    <dbReference type="NCBI Taxonomy" id="457570"/>
    <lineage>
        <taxon>Bacteria</taxon>
        <taxon>Bacillati</taxon>
        <taxon>Bacillota</taxon>
        <taxon>Clostridia</taxon>
        <taxon>Natranaerobiales</taxon>
        <taxon>Natranaerobiaceae</taxon>
        <taxon>Natranaerobius</taxon>
    </lineage>
</organism>
<keyword evidence="4" id="KW-1185">Reference proteome</keyword>
<dbReference type="PROSITE" id="PS51257">
    <property type="entry name" value="PROKAR_LIPOPROTEIN"/>
    <property type="match status" value="1"/>
</dbReference>
<dbReference type="HOGENOM" id="CLU_040161_0_0_9"/>
<dbReference type="Gene3D" id="3.30.750.44">
    <property type="match status" value="1"/>
</dbReference>
<accession>B2A1A6</accession>
<dbReference type="RefSeq" id="WP_012448888.1">
    <property type="nucleotide sequence ID" value="NC_010718.1"/>
</dbReference>
<dbReference type="Pfam" id="PF03572">
    <property type="entry name" value="Peptidase_S41"/>
    <property type="match status" value="1"/>
</dbReference>
<name>B2A1A6_NATTJ</name>
<feature type="signal peptide" evidence="1">
    <location>
        <begin position="1"/>
        <end position="19"/>
    </location>
</feature>
<evidence type="ECO:0000259" key="2">
    <source>
        <dbReference type="Pfam" id="PF03572"/>
    </source>
</evidence>
<sequence>MVKKLFCLILMGLIITLLVGCEDAEKSEQEFDEVIPKEEPTELEELTEEEKVEDFKYMYNIMKENYVNLYDIDTDWLDMKAHFKASVKDTDDNYEFYQQMYNSLRVIDDLHLGIYDPKMFYSKELGSGEIIKFADKKYHGWKEVFNEEGYDIDPEQLRDEEKEKRYEGGAANIDTEIIEEDQIAYLHINSFEIDSSEEIRNFMEEISDYPYLIIDIRGNLGGQRYWKDVFHNLEEVDYKSYLFSKGGDLANYFLEHKVSEDYNIDDIKEYPGYEDLPDHIQENFEDYIWKEKTIEPEDPLDFSGEIFILTDRNVYSSSDRLVNFARKTDLATVVGTRTRGGGMNGPPRLFYSLPNSGLLIEFEGFLGLNADGKNSYVGTEPDIEVETQTHQELIDETVEIIEEGRY</sequence>
<dbReference type="InterPro" id="IPR005151">
    <property type="entry name" value="Tail-specific_protease"/>
</dbReference>
<dbReference type="EMBL" id="CP001034">
    <property type="protein sequence ID" value="ACB86044.1"/>
    <property type="molecule type" value="Genomic_DNA"/>
</dbReference>
<dbReference type="GO" id="GO:0008236">
    <property type="term" value="F:serine-type peptidase activity"/>
    <property type="evidence" value="ECO:0007669"/>
    <property type="project" value="InterPro"/>
</dbReference>
<protein>
    <submittedName>
        <fullName evidence="3">Peptidase S41</fullName>
    </submittedName>
</protein>
<dbReference type="SUPFAM" id="SSF52096">
    <property type="entry name" value="ClpP/crotonase"/>
    <property type="match status" value="1"/>
</dbReference>
<dbReference type="CDD" id="cd07563">
    <property type="entry name" value="Peptidase_S41_IRBP"/>
    <property type="match status" value="1"/>
</dbReference>
<dbReference type="InterPro" id="IPR029045">
    <property type="entry name" value="ClpP/crotonase-like_dom_sf"/>
</dbReference>
<dbReference type="eggNOG" id="COG0793">
    <property type="taxonomic scope" value="Bacteria"/>
</dbReference>
<evidence type="ECO:0000256" key="1">
    <source>
        <dbReference type="SAM" id="SignalP"/>
    </source>
</evidence>
<dbReference type="Proteomes" id="UP000001683">
    <property type="component" value="Chromosome"/>
</dbReference>
<dbReference type="KEGG" id="nth:Nther_2481"/>
<dbReference type="OrthoDB" id="1653205at2"/>
<gene>
    <name evidence="3" type="ordered locus">Nther_2481</name>
</gene>
<feature type="chain" id="PRO_5038652559" evidence="1">
    <location>
        <begin position="20"/>
        <end position="406"/>
    </location>
</feature>
<proteinExistence type="predicted"/>
<dbReference type="Gene3D" id="3.90.226.10">
    <property type="entry name" value="2-enoyl-CoA Hydratase, Chain A, domain 1"/>
    <property type="match status" value="1"/>
</dbReference>
<dbReference type="InParanoid" id="B2A1A6"/>
<evidence type="ECO:0000313" key="3">
    <source>
        <dbReference type="EMBL" id="ACB86044.1"/>
    </source>
</evidence>
<feature type="domain" description="Tail specific protease" evidence="2">
    <location>
        <begin position="183"/>
        <end position="385"/>
    </location>
</feature>
<reference evidence="3 4" key="2">
    <citation type="journal article" date="2011" name="J. Bacteriol.">
        <title>Complete genome sequence of the anaerobic, halophilic alkalithermophile Natranaerobius thermophilus JW/NM-WN-LF.</title>
        <authorList>
            <person name="Zhao B."/>
            <person name="Mesbah N.M."/>
            <person name="Dalin E."/>
            <person name="Goodwin L."/>
            <person name="Nolan M."/>
            <person name="Pitluck S."/>
            <person name="Chertkov O."/>
            <person name="Brettin T.S."/>
            <person name="Han J."/>
            <person name="Larimer F.W."/>
            <person name="Land M.L."/>
            <person name="Hauser L."/>
            <person name="Kyrpides N."/>
            <person name="Wiegel J."/>
        </authorList>
    </citation>
    <scope>NUCLEOTIDE SEQUENCE [LARGE SCALE GENOMIC DNA]</scope>
    <source>
        <strain evidence="4">ATCC BAA-1301 / DSM 18059 / JW/NM-WN-LF</strain>
    </source>
</reference>
<dbReference type="AlphaFoldDB" id="B2A1A6"/>
<dbReference type="STRING" id="457570.Nther_2481"/>
<dbReference type="GO" id="GO:0006508">
    <property type="term" value="P:proteolysis"/>
    <property type="evidence" value="ECO:0007669"/>
    <property type="project" value="InterPro"/>
</dbReference>
<evidence type="ECO:0000313" key="4">
    <source>
        <dbReference type="Proteomes" id="UP000001683"/>
    </source>
</evidence>